<proteinExistence type="predicted"/>
<dbReference type="InterPro" id="IPR011527">
    <property type="entry name" value="ABC1_TM_dom"/>
</dbReference>
<evidence type="ECO:0000259" key="14">
    <source>
        <dbReference type="PROSITE" id="PS50990"/>
    </source>
</evidence>
<dbReference type="SMART" id="SM00382">
    <property type="entry name" value="AAA"/>
    <property type="match status" value="1"/>
</dbReference>
<feature type="domain" description="ABC transmembrane type-1" evidence="13">
    <location>
        <begin position="168"/>
        <end position="428"/>
    </location>
</feature>
<dbReference type="PANTHER" id="PTHR24221:SF654">
    <property type="entry name" value="ATP-BINDING CASSETTE SUB-FAMILY B MEMBER 6"/>
    <property type="match status" value="1"/>
</dbReference>
<dbReference type="PROSITE" id="PS00211">
    <property type="entry name" value="ABC_TRANSPORTER_1"/>
    <property type="match status" value="1"/>
</dbReference>
<dbReference type="RefSeq" id="WP_130390384.1">
    <property type="nucleotide sequence ID" value="NZ_SGXM01000001.1"/>
</dbReference>
<dbReference type="InterPro" id="IPR027417">
    <property type="entry name" value="P-loop_NTPase"/>
</dbReference>
<dbReference type="GO" id="GO:0005886">
    <property type="term" value="C:plasma membrane"/>
    <property type="evidence" value="ECO:0007669"/>
    <property type="project" value="UniProtKB-SubCell"/>
</dbReference>
<dbReference type="AlphaFoldDB" id="A0A4Q7S7J0"/>
<feature type="transmembrane region" description="Helical" evidence="11">
    <location>
        <begin position="169"/>
        <end position="190"/>
    </location>
</feature>
<dbReference type="Pfam" id="PF03412">
    <property type="entry name" value="Peptidase_C39"/>
    <property type="match status" value="1"/>
</dbReference>
<evidence type="ECO:0000256" key="7">
    <source>
        <dbReference type="ARBA" id="ARBA00022927"/>
    </source>
</evidence>
<dbReference type="GO" id="GO:0140359">
    <property type="term" value="F:ABC-type transporter activity"/>
    <property type="evidence" value="ECO:0007669"/>
    <property type="project" value="InterPro"/>
</dbReference>
<evidence type="ECO:0000256" key="3">
    <source>
        <dbReference type="ARBA" id="ARBA00022519"/>
    </source>
</evidence>
<organism evidence="15 16">
    <name type="scientific">Cupriavidus agavae</name>
    <dbReference type="NCBI Taxonomy" id="1001822"/>
    <lineage>
        <taxon>Bacteria</taxon>
        <taxon>Pseudomonadati</taxon>
        <taxon>Pseudomonadota</taxon>
        <taxon>Betaproteobacteria</taxon>
        <taxon>Burkholderiales</taxon>
        <taxon>Burkholderiaceae</taxon>
        <taxon>Cupriavidus</taxon>
    </lineage>
</organism>
<evidence type="ECO:0000313" key="16">
    <source>
        <dbReference type="Proteomes" id="UP000291078"/>
    </source>
</evidence>
<dbReference type="OrthoDB" id="8554730at2"/>
<keyword evidence="9 11" id="KW-0472">Membrane</keyword>
<dbReference type="Proteomes" id="UP000291078">
    <property type="component" value="Unassembled WGS sequence"/>
</dbReference>
<evidence type="ECO:0000256" key="1">
    <source>
        <dbReference type="ARBA" id="ARBA00004651"/>
    </source>
</evidence>
<dbReference type="Pfam" id="PF00005">
    <property type="entry name" value="ABC_tran"/>
    <property type="match status" value="1"/>
</dbReference>
<keyword evidence="8 11" id="KW-1133">Transmembrane helix</keyword>
<dbReference type="InterPro" id="IPR003593">
    <property type="entry name" value="AAA+_ATPase"/>
</dbReference>
<sequence length="697" mass="74656">MLQTIFPHTLRGLHDIEPVYQGETSECGLACLAMLLGSLGIPADLAELRARYGAPQLGMSLADLSEVLAGYGIASDPVRFGRGALAELPLPAILHVGGNHFVLVMRAGGDLFQVYDPAMGEQMLPAGVLAASASGYALILDESVHPHPHAAPRSHALASLVDRAGGTGLIGLTLLVSLLSFVTPLFVGPAVDRMLGADGMAAYLRIGVAFLLATVAAFFFMRLAARLMYLRCAMTGMRALDNGFGLLVENRLRYFSRRFPGEIVERFTAYGFAALDRVRLSNTMLCSVVVSVVAIAAMAWLQPWLAVVSVSGIAVSGLLTQRFKGEEQGLRLESEQAAADQQQFLLETVLGITAWKSALATHRRAADYGDHGLRITDTWRRKANLLIRQETSYMLLGNIELLVMLGVAASAMLAGQLSFGAFYAFVFLRQIAFGAATAGYGAWLAARSNHVANERARDLFEQERDADLPDPAPWHDAIRVEHLVFQHESSPVALSEIELGIRPGEKIALLGASGAGKSTLLTLLSGLDLPDDGVLWIDGAEAPWPALRRHMYLQTSADILFGGSVLDNVTMFAARPDRLAALRLIDDVGLGERIGALPAGIDTVVSEATASLSSGERQRLMVARALYARRSIGLFDEPTANLDGESARQVMAAITAGRQAAVVVTHDRTYLPMFDTVYELADGVLVRVVPAGDGATS</sequence>
<dbReference type="GO" id="GO:0034040">
    <property type="term" value="F:ATPase-coupled lipid transmembrane transporter activity"/>
    <property type="evidence" value="ECO:0007669"/>
    <property type="project" value="TreeGrafter"/>
</dbReference>
<keyword evidence="7" id="KW-0653">Protein transport</keyword>
<keyword evidence="4 11" id="KW-0812">Transmembrane</keyword>
<dbReference type="PROSITE" id="PS50990">
    <property type="entry name" value="PEPTIDASE_C39"/>
    <property type="match status" value="1"/>
</dbReference>
<keyword evidence="6 15" id="KW-0067">ATP-binding</keyword>
<dbReference type="PROSITE" id="PS50929">
    <property type="entry name" value="ABC_TM1F"/>
    <property type="match status" value="1"/>
</dbReference>
<evidence type="ECO:0000256" key="11">
    <source>
        <dbReference type="SAM" id="Phobius"/>
    </source>
</evidence>
<dbReference type="InterPro" id="IPR039421">
    <property type="entry name" value="Type_1_exporter"/>
</dbReference>
<dbReference type="PANTHER" id="PTHR24221">
    <property type="entry name" value="ATP-BINDING CASSETTE SUB-FAMILY B"/>
    <property type="match status" value="1"/>
</dbReference>
<dbReference type="GO" id="GO:0015031">
    <property type="term" value="P:protein transport"/>
    <property type="evidence" value="ECO:0007669"/>
    <property type="project" value="UniProtKB-KW"/>
</dbReference>
<protein>
    <submittedName>
        <fullName evidence="15">ATP-binding cassette subfamily B protein RaxB</fullName>
    </submittedName>
</protein>
<dbReference type="Gene3D" id="3.40.50.300">
    <property type="entry name" value="P-loop containing nucleotide triphosphate hydrolases"/>
    <property type="match status" value="1"/>
</dbReference>
<dbReference type="SUPFAM" id="SSF52540">
    <property type="entry name" value="P-loop containing nucleoside triphosphate hydrolases"/>
    <property type="match status" value="1"/>
</dbReference>
<dbReference type="GO" id="GO:0006508">
    <property type="term" value="P:proteolysis"/>
    <property type="evidence" value="ECO:0007669"/>
    <property type="project" value="InterPro"/>
</dbReference>
<keyword evidence="10" id="KW-0080">Bacteriocin transport</keyword>
<dbReference type="InterPro" id="IPR017871">
    <property type="entry name" value="ABC_transporter-like_CS"/>
</dbReference>
<feature type="transmembrane region" description="Helical" evidence="11">
    <location>
        <begin position="280"/>
        <end position="298"/>
    </location>
</feature>
<comment type="subcellular location">
    <subcellularLocation>
        <location evidence="1">Cell membrane</location>
        <topology evidence="1">Multi-pass membrane protein</topology>
    </subcellularLocation>
</comment>
<feature type="transmembrane region" description="Helical" evidence="11">
    <location>
        <begin position="304"/>
        <end position="321"/>
    </location>
</feature>
<dbReference type="GO" id="GO:0005524">
    <property type="term" value="F:ATP binding"/>
    <property type="evidence" value="ECO:0007669"/>
    <property type="project" value="UniProtKB-KW"/>
</dbReference>
<dbReference type="SUPFAM" id="SSF90123">
    <property type="entry name" value="ABC transporter transmembrane region"/>
    <property type="match status" value="1"/>
</dbReference>
<dbReference type="InterPro" id="IPR036640">
    <property type="entry name" value="ABC1_TM_sf"/>
</dbReference>
<dbReference type="InterPro" id="IPR005074">
    <property type="entry name" value="Peptidase_C39"/>
</dbReference>
<evidence type="ECO:0000259" key="12">
    <source>
        <dbReference type="PROSITE" id="PS50893"/>
    </source>
</evidence>
<evidence type="ECO:0000256" key="10">
    <source>
        <dbReference type="ARBA" id="ARBA00043264"/>
    </source>
</evidence>
<keyword evidence="5" id="KW-0547">Nucleotide-binding</keyword>
<evidence type="ECO:0000256" key="2">
    <source>
        <dbReference type="ARBA" id="ARBA00022475"/>
    </source>
</evidence>
<comment type="caution">
    <text evidence="15">The sequence shown here is derived from an EMBL/GenBank/DDBJ whole genome shotgun (WGS) entry which is preliminary data.</text>
</comment>
<dbReference type="GO" id="GO:0016887">
    <property type="term" value="F:ATP hydrolysis activity"/>
    <property type="evidence" value="ECO:0007669"/>
    <property type="project" value="InterPro"/>
</dbReference>
<evidence type="ECO:0000256" key="8">
    <source>
        <dbReference type="ARBA" id="ARBA00022989"/>
    </source>
</evidence>
<dbReference type="PROSITE" id="PS50893">
    <property type="entry name" value="ABC_TRANSPORTER_2"/>
    <property type="match status" value="1"/>
</dbReference>
<evidence type="ECO:0000256" key="4">
    <source>
        <dbReference type="ARBA" id="ARBA00022692"/>
    </source>
</evidence>
<reference evidence="15 16" key="1">
    <citation type="journal article" date="2015" name="Stand. Genomic Sci.">
        <title>Genomic Encyclopedia of Bacterial and Archaeal Type Strains, Phase III: the genomes of soil and plant-associated and newly described type strains.</title>
        <authorList>
            <person name="Whitman W.B."/>
            <person name="Woyke T."/>
            <person name="Klenk H.P."/>
            <person name="Zhou Y."/>
            <person name="Lilburn T.G."/>
            <person name="Beck B.J."/>
            <person name="De Vos P."/>
            <person name="Vandamme P."/>
            <person name="Eisen J.A."/>
            <person name="Garrity G."/>
            <person name="Hugenholtz P."/>
            <person name="Kyrpides N.C."/>
        </authorList>
    </citation>
    <scope>NUCLEOTIDE SEQUENCE [LARGE SCALE GENOMIC DNA]</scope>
    <source>
        <strain evidence="15 16">ASC-9842</strain>
    </source>
</reference>
<name>A0A4Q7S7J0_9BURK</name>
<evidence type="ECO:0000313" key="15">
    <source>
        <dbReference type="EMBL" id="RZT42384.1"/>
    </source>
</evidence>
<dbReference type="Gene3D" id="1.20.1560.10">
    <property type="entry name" value="ABC transporter type 1, transmembrane domain"/>
    <property type="match status" value="1"/>
</dbReference>
<keyword evidence="16" id="KW-1185">Reference proteome</keyword>
<feature type="domain" description="ABC transporter" evidence="12">
    <location>
        <begin position="478"/>
        <end position="691"/>
    </location>
</feature>
<feature type="transmembrane region" description="Helical" evidence="11">
    <location>
        <begin position="202"/>
        <end position="221"/>
    </location>
</feature>
<evidence type="ECO:0000256" key="5">
    <source>
        <dbReference type="ARBA" id="ARBA00022741"/>
    </source>
</evidence>
<keyword evidence="3" id="KW-0997">Cell inner membrane</keyword>
<evidence type="ECO:0000259" key="13">
    <source>
        <dbReference type="PROSITE" id="PS50929"/>
    </source>
</evidence>
<evidence type="ECO:0000256" key="6">
    <source>
        <dbReference type="ARBA" id="ARBA00022840"/>
    </source>
</evidence>
<feature type="domain" description="Peptidase C39" evidence="14">
    <location>
        <begin position="21"/>
        <end position="140"/>
    </location>
</feature>
<dbReference type="GO" id="GO:0043213">
    <property type="term" value="P:bacteriocin transport"/>
    <property type="evidence" value="ECO:0007669"/>
    <property type="project" value="UniProtKB-KW"/>
</dbReference>
<keyword evidence="2" id="KW-1003">Cell membrane</keyword>
<dbReference type="GO" id="GO:0008233">
    <property type="term" value="F:peptidase activity"/>
    <property type="evidence" value="ECO:0007669"/>
    <property type="project" value="InterPro"/>
</dbReference>
<feature type="transmembrane region" description="Helical" evidence="11">
    <location>
        <begin position="395"/>
        <end position="415"/>
    </location>
</feature>
<keyword evidence="7" id="KW-0813">Transport</keyword>
<evidence type="ECO:0000256" key="9">
    <source>
        <dbReference type="ARBA" id="ARBA00023136"/>
    </source>
</evidence>
<dbReference type="EMBL" id="SGXM01000001">
    <property type="protein sequence ID" value="RZT42384.1"/>
    <property type="molecule type" value="Genomic_DNA"/>
</dbReference>
<dbReference type="InterPro" id="IPR003439">
    <property type="entry name" value="ABC_transporter-like_ATP-bd"/>
</dbReference>
<accession>A0A4Q7S7J0</accession>
<gene>
    <name evidence="15" type="ORF">EV147_1415</name>
</gene>
<dbReference type="Gene3D" id="3.90.70.10">
    <property type="entry name" value="Cysteine proteinases"/>
    <property type="match status" value="1"/>
</dbReference>